<organism evidence="3 4">
    <name type="scientific">Alteromonas sediminis</name>
    <dbReference type="NCBI Taxonomy" id="2259342"/>
    <lineage>
        <taxon>Bacteria</taxon>
        <taxon>Pseudomonadati</taxon>
        <taxon>Pseudomonadota</taxon>
        <taxon>Gammaproteobacteria</taxon>
        <taxon>Alteromonadales</taxon>
        <taxon>Alteromonadaceae</taxon>
        <taxon>Alteromonas/Salinimonas group</taxon>
        <taxon>Alteromonas</taxon>
    </lineage>
</organism>
<dbReference type="InterPro" id="IPR050194">
    <property type="entry name" value="Glycosyltransferase_grp1"/>
</dbReference>
<dbReference type="GO" id="GO:0016758">
    <property type="term" value="F:hexosyltransferase activity"/>
    <property type="evidence" value="ECO:0007669"/>
    <property type="project" value="TreeGrafter"/>
</dbReference>
<accession>A0A3N5Y3K4</accession>
<dbReference type="SUPFAM" id="SSF53756">
    <property type="entry name" value="UDP-Glycosyltransferase/glycogen phosphorylase"/>
    <property type="match status" value="1"/>
</dbReference>
<dbReference type="RefSeq" id="WP_124026513.1">
    <property type="nucleotide sequence ID" value="NZ_JBHRSN010000005.1"/>
</dbReference>
<gene>
    <name evidence="3" type="primary">wcaI</name>
    <name evidence="3" type="ORF">DRW07_03660</name>
</gene>
<dbReference type="Pfam" id="PF13579">
    <property type="entry name" value="Glyco_trans_4_4"/>
    <property type="match status" value="1"/>
</dbReference>
<dbReference type="InterPro" id="IPR028098">
    <property type="entry name" value="Glyco_trans_4-like_N"/>
</dbReference>
<comment type="caution">
    <text evidence="3">The sequence shown here is derived from an EMBL/GenBank/DDBJ whole genome shotgun (WGS) entry which is preliminary data.</text>
</comment>
<evidence type="ECO:0000313" key="3">
    <source>
        <dbReference type="EMBL" id="RPJ68512.1"/>
    </source>
</evidence>
<evidence type="ECO:0000259" key="1">
    <source>
        <dbReference type="Pfam" id="PF00534"/>
    </source>
</evidence>
<feature type="domain" description="Glycosyl transferase family 1" evidence="1">
    <location>
        <begin position="216"/>
        <end position="384"/>
    </location>
</feature>
<dbReference type="AlphaFoldDB" id="A0A3N5Y3K4"/>
<reference evidence="3 4" key="1">
    <citation type="submission" date="2018-11" db="EMBL/GenBank/DDBJ databases">
        <authorList>
            <person name="Ye M.-Q."/>
            <person name="Du Z.-J."/>
        </authorList>
    </citation>
    <scope>NUCLEOTIDE SEQUENCE [LARGE SCALE GENOMIC DNA]</scope>
    <source>
        <strain evidence="3 4">U0105</strain>
    </source>
</reference>
<dbReference type="PANTHER" id="PTHR45947">
    <property type="entry name" value="SULFOQUINOVOSYL TRANSFERASE SQD2"/>
    <property type="match status" value="1"/>
</dbReference>
<proteinExistence type="predicted"/>
<dbReference type="NCBIfam" id="NF007640">
    <property type="entry name" value="PRK10307.1"/>
    <property type="match status" value="1"/>
</dbReference>
<dbReference type="PANTHER" id="PTHR45947:SF3">
    <property type="entry name" value="SULFOQUINOVOSYL TRANSFERASE SQD2"/>
    <property type="match status" value="1"/>
</dbReference>
<keyword evidence="4" id="KW-1185">Reference proteome</keyword>
<feature type="domain" description="Glycosyltransferase subfamily 4-like N-terminal" evidence="2">
    <location>
        <begin position="15"/>
        <end position="202"/>
    </location>
</feature>
<dbReference type="Proteomes" id="UP000275281">
    <property type="component" value="Unassembled WGS sequence"/>
</dbReference>
<protein>
    <submittedName>
        <fullName evidence="3">Colanic acid biosynthesis glycosyltransferase WcaI</fullName>
    </submittedName>
</protein>
<dbReference type="CDD" id="cd03794">
    <property type="entry name" value="GT4_WbuB-like"/>
    <property type="match status" value="1"/>
</dbReference>
<name>A0A3N5Y3K4_9ALTE</name>
<dbReference type="InterPro" id="IPR001296">
    <property type="entry name" value="Glyco_trans_1"/>
</dbReference>
<sequence>MKLLLHSLNYSPELTGIGKYNGEMCPVMVDRGHTVYAVVAPPYYPEWEVHKGYESAKYVSQFLNGVRVTRCPVYVPKKVTTVKRVLHLLSFTISSFGALISKITLRPDVVILVQPTLFCAPFTLFYCFLTRSKSVMHIQDFEVDAMLGLGMSSNKWVGKLARGFERFMLRRFDAISTISYSMMKNAEAKGVDKDKLIFFPNWSDIDFVTPNTCGRKLKAEWGFQEHDKIVLYAGNISLKQGLDIVIEAAKSFSENESVKFVMVGAGAYVSELESLAQQANLSNVFFKPLQPWEKVPQMLALADLHLVIQKKGAADAVLPSKLTNILAAGGNAIVTAEPNTELGAIESKHPGIYDLIEPESTKVLIQAIKNHFKKGETAPNMVARTYAENNLNKDAVIDQYCRDLNNLVESGGAGK</sequence>
<evidence type="ECO:0000313" key="4">
    <source>
        <dbReference type="Proteomes" id="UP000275281"/>
    </source>
</evidence>
<dbReference type="Gene3D" id="3.40.50.2000">
    <property type="entry name" value="Glycogen Phosphorylase B"/>
    <property type="match status" value="2"/>
</dbReference>
<dbReference type="OrthoDB" id="9787293at2"/>
<evidence type="ECO:0000259" key="2">
    <source>
        <dbReference type="Pfam" id="PF13579"/>
    </source>
</evidence>
<keyword evidence="3" id="KW-0808">Transferase</keyword>
<dbReference type="Pfam" id="PF00534">
    <property type="entry name" value="Glycos_transf_1"/>
    <property type="match status" value="1"/>
</dbReference>
<dbReference type="EMBL" id="RPOK01000001">
    <property type="protein sequence ID" value="RPJ68512.1"/>
    <property type="molecule type" value="Genomic_DNA"/>
</dbReference>